<protein>
    <submittedName>
        <fullName evidence="1">Uncharacterized protein</fullName>
    </submittedName>
</protein>
<dbReference type="EMBL" id="RCHU02000008">
    <property type="protein sequence ID" value="KAL3582257.1"/>
    <property type="molecule type" value="Genomic_DNA"/>
</dbReference>
<name>A0ACC4BV06_POPAL</name>
<evidence type="ECO:0000313" key="1">
    <source>
        <dbReference type="EMBL" id="KAL3582257.1"/>
    </source>
</evidence>
<organism evidence="1 2">
    <name type="scientific">Populus alba</name>
    <name type="common">White poplar</name>
    <dbReference type="NCBI Taxonomy" id="43335"/>
    <lineage>
        <taxon>Eukaryota</taxon>
        <taxon>Viridiplantae</taxon>
        <taxon>Streptophyta</taxon>
        <taxon>Embryophyta</taxon>
        <taxon>Tracheophyta</taxon>
        <taxon>Spermatophyta</taxon>
        <taxon>Magnoliopsida</taxon>
        <taxon>eudicotyledons</taxon>
        <taxon>Gunneridae</taxon>
        <taxon>Pentapetalae</taxon>
        <taxon>rosids</taxon>
        <taxon>fabids</taxon>
        <taxon>Malpighiales</taxon>
        <taxon>Salicaceae</taxon>
        <taxon>Saliceae</taxon>
        <taxon>Populus</taxon>
    </lineage>
</organism>
<sequence>MPRRKEVCWDALGYSNFSETTQLAKRVKEENLGSVKAKVTIVSLKVDNLARSQCLSALSEIEKVCNEEASPFIIGAKHEHADGSFGELTKFRKPTSYFALQFCLENQLEIIPATIKLPQNNT</sequence>
<proteinExistence type="predicted"/>
<accession>A0ACC4BV06</accession>
<comment type="caution">
    <text evidence="1">The sequence shown here is derived from an EMBL/GenBank/DDBJ whole genome shotgun (WGS) entry which is preliminary data.</text>
</comment>
<evidence type="ECO:0000313" key="2">
    <source>
        <dbReference type="Proteomes" id="UP000309997"/>
    </source>
</evidence>
<dbReference type="Proteomes" id="UP000309997">
    <property type="component" value="Unassembled WGS sequence"/>
</dbReference>
<keyword evidence="2" id="KW-1185">Reference proteome</keyword>
<reference evidence="1 2" key="1">
    <citation type="journal article" date="2024" name="Plant Biotechnol. J.">
        <title>Genome and CRISPR/Cas9 system of a widespread forest tree (Populus alba) in the world.</title>
        <authorList>
            <person name="Liu Y.J."/>
            <person name="Jiang P.F."/>
            <person name="Han X.M."/>
            <person name="Li X.Y."/>
            <person name="Wang H.M."/>
            <person name="Wang Y.J."/>
            <person name="Wang X.X."/>
            <person name="Zeng Q.Y."/>
        </authorList>
    </citation>
    <scope>NUCLEOTIDE SEQUENCE [LARGE SCALE GENOMIC DNA]</scope>
    <source>
        <strain evidence="2">cv. PAL-ZL1</strain>
    </source>
</reference>
<gene>
    <name evidence="1" type="ORF">D5086_016589</name>
</gene>